<proteinExistence type="predicted"/>
<sequence length="104" mass="11692">MNASEAGTIEFKNTIAPVLRTIEENPLRFILRSRKCLLARTCSFEVHPFLKGWQGGKEIGCIGPTLLLDDEAFIIPSKVHTIRGETALWRPPYGGDPQTRRLQT</sequence>
<organism evidence="1 2">
    <name type="scientific">Coccidioides posadasii RMSCC 3488</name>
    <dbReference type="NCBI Taxonomy" id="454284"/>
    <lineage>
        <taxon>Eukaryota</taxon>
        <taxon>Fungi</taxon>
        <taxon>Dikarya</taxon>
        <taxon>Ascomycota</taxon>
        <taxon>Pezizomycotina</taxon>
        <taxon>Eurotiomycetes</taxon>
        <taxon>Eurotiomycetidae</taxon>
        <taxon>Onygenales</taxon>
        <taxon>Onygenaceae</taxon>
        <taxon>Coccidioides</taxon>
    </lineage>
</organism>
<reference evidence="2" key="3">
    <citation type="journal article" date="2010" name="Genome Res.">
        <title>Population genomic sequencing of Coccidioides fungi reveals recent hybridization and transposon control.</title>
        <authorList>
            <person name="Neafsey D.E."/>
            <person name="Barker B.M."/>
            <person name="Sharpton T.J."/>
            <person name="Stajich J.E."/>
            <person name="Park D.J."/>
            <person name="Whiston E."/>
            <person name="Hung C.-Y."/>
            <person name="McMahan C."/>
            <person name="White J."/>
            <person name="Sykes S."/>
            <person name="Heiman D."/>
            <person name="Young S."/>
            <person name="Zeng Q."/>
            <person name="Abouelleil A."/>
            <person name="Aftuck L."/>
            <person name="Bessette D."/>
            <person name="Brown A."/>
            <person name="FitzGerald M."/>
            <person name="Lui A."/>
            <person name="Macdonald J.P."/>
            <person name="Priest M."/>
            <person name="Orbach M.J."/>
            <person name="Galgiani J.N."/>
            <person name="Kirkland T.N."/>
            <person name="Cole G.T."/>
            <person name="Birren B.W."/>
            <person name="Henn M.R."/>
            <person name="Taylor J.W."/>
            <person name="Rounsley S.D."/>
        </authorList>
    </citation>
    <scope>NUCLEOTIDE SEQUENCE [LARGE SCALE GENOMIC DNA]</scope>
    <source>
        <strain evidence="2">RMSCC 3488</strain>
    </source>
</reference>
<name>A0A0J6I8K1_COCPO</name>
<reference evidence="2" key="2">
    <citation type="journal article" date="2009" name="Genome Res.">
        <title>Comparative genomic analyses of the human fungal pathogens Coccidioides and their relatives.</title>
        <authorList>
            <person name="Sharpton T.J."/>
            <person name="Stajich J.E."/>
            <person name="Rounsley S.D."/>
            <person name="Gardner M.J."/>
            <person name="Wortman J.R."/>
            <person name="Jordar V.S."/>
            <person name="Maiti R."/>
            <person name="Kodira C.D."/>
            <person name="Neafsey D.E."/>
            <person name="Zeng Q."/>
            <person name="Hung C.-Y."/>
            <person name="McMahan C."/>
            <person name="Muszewska A."/>
            <person name="Grynberg M."/>
            <person name="Mandel M.A."/>
            <person name="Kellner E.M."/>
            <person name="Barker B.M."/>
            <person name="Galgiani J.N."/>
            <person name="Orbach M.J."/>
            <person name="Kirkland T.N."/>
            <person name="Cole G.T."/>
            <person name="Henn M.R."/>
            <person name="Birren B.W."/>
            <person name="Taylor J.W."/>
        </authorList>
    </citation>
    <scope>NUCLEOTIDE SEQUENCE [LARGE SCALE GENOMIC DNA]</scope>
    <source>
        <strain evidence="2">RMSCC 3488</strain>
    </source>
</reference>
<dbReference type="VEuPathDB" id="FungiDB:CPAG_04170"/>
<gene>
    <name evidence="1" type="ORF">CPAG_04170</name>
</gene>
<protein>
    <submittedName>
        <fullName evidence="1">Uncharacterized protein</fullName>
    </submittedName>
</protein>
<dbReference type="EMBL" id="DS268110">
    <property type="protein sequence ID" value="KMM67837.1"/>
    <property type="molecule type" value="Genomic_DNA"/>
</dbReference>
<dbReference type="AlphaFoldDB" id="A0A0J6I8K1"/>
<evidence type="ECO:0000313" key="1">
    <source>
        <dbReference type="EMBL" id="KMM67837.1"/>
    </source>
</evidence>
<reference evidence="1 2" key="1">
    <citation type="submission" date="2007-06" db="EMBL/GenBank/DDBJ databases">
        <title>The Genome Sequence of Coccidioides posadasii RMSCC_3488.</title>
        <authorList>
            <consortium name="Coccidioides Genome Resources Consortium"/>
            <consortium name="The Broad Institute Genome Sequencing Platform"/>
            <person name="Henn M.R."/>
            <person name="Sykes S."/>
            <person name="Young S."/>
            <person name="Jaffe D."/>
            <person name="Berlin A."/>
            <person name="Alvarez P."/>
            <person name="Butler J."/>
            <person name="Gnerre S."/>
            <person name="Grabherr M."/>
            <person name="Mauceli E."/>
            <person name="Brockman W."/>
            <person name="Kodira C."/>
            <person name="Alvarado L."/>
            <person name="Zeng Q."/>
            <person name="Crawford M."/>
            <person name="Antoine C."/>
            <person name="Devon K."/>
            <person name="Galgiani J."/>
            <person name="Orsborn K."/>
            <person name="Lewis M.L."/>
            <person name="Nusbaum C."/>
            <person name="Galagan J."/>
            <person name="Birren B."/>
        </authorList>
    </citation>
    <scope>NUCLEOTIDE SEQUENCE [LARGE SCALE GENOMIC DNA]</scope>
    <source>
        <strain evidence="1 2">RMSCC 3488</strain>
    </source>
</reference>
<evidence type="ECO:0000313" key="2">
    <source>
        <dbReference type="Proteomes" id="UP000054567"/>
    </source>
</evidence>
<dbReference type="Proteomes" id="UP000054567">
    <property type="component" value="Unassembled WGS sequence"/>
</dbReference>
<accession>A0A0J6I8K1</accession>